<protein>
    <recommendedName>
        <fullName evidence="3">Acetyltransferase</fullName>
    </recommendedName>
</protein>
<accession>A0A0H5RJN4</accession>
<dbReference type="Proteomes" id="UP000199147">
    <property type="component" value="Unassembled WGS sequence"/>
</dbReference>
<dbReference type="SUPFAM" id="SSF55729">
    <property type="entry name" value="Acyl-CoA N-acyltransferases (Nat)"/>
    <property type="match status" value="1"/>
</dbReference>
<evidence type="ECO:0000313" key="1">
    <source>
        <dbReference type="EMBL" id="CRZ14350.1"/>
    </source>
</evidence>
<organism evidence="1 2">
    <name type="scientific">Mycolicibacterium neworleansense</name>
    <dbReference type="NCBI Taxonomy" id="146018"/>
    <lineage>
        <taxon>Bacteria</taxon>
        <taxon>Bacillati</taxon>
        <taxon>Actinomycetota</taxon>
        <taxon>Actinomycetes</taxon>
        <taxon>Mycobacteriales</taxon>
        <taxon>Mycobacteriaceae</taxon>
        <taxon>Mycolicibacterium</taxon>
    </lineage>
</organism>
<dbReference type="InterPro" id="IPR016181">
    <property type="entry name" value="Acyl_CoA_acyltransferase"/>
</dbReference>
<gene>
    <name evidence="1" type="ORF">BN2156_01198</name>
</gene>
<evidence type="ECO:0000313" key="2">
    <source>
        <dbReference type="Proteomes" id="UP000199147"/>
    </source>
</evidence>
<reference evidence="2" key="1">
    <citation type="submission" date="2015-07" db="EMBL/GenBank/DDBJ databases">
        <authorList>
            <person name="Urmite Genomes"/>
        </authorList>
    </citation>
    <scope>NUCLEOTIDE SEQUENCE [LARGE SCALE GENOMIC DNA]</scope>
    <source>
        <strain evidence="2">type strain: ATCC 49404</strain>
    </source>
</reference>
<dbReference type="STRING" id="146018.BN2156_01198"/>
<name>A0A0H5RJN4_9MYCO</name>
<proteinExistence type="predicted"/>
<dbReference type="AlphaFoldDB" id="A0A0H5RJN4"/>
<evidence type="ECO:0008006" key="3">
    <source>
        <dbReference type="Google" id="ProtNLM"/>
    </source>
</evidence>
<sequence length="65" mass="7052">MGARGRGLAAAVVSAWASHCTGRVPHLYYSTSADNLSSQRVAERLRLPRIGELWCLTRDRPGPCG</sequence>
<dbReference type="Gene3D" id="3.40.630.30">
    <property type="match status" value="1"/>
</dbReference>
<keyword evidence="2" id="KW-1185">Reference proteome</keyword>
<dbReference type="EMBL" id="CWKH01000001">
    <property type="protein sequence ID" value="CRZ14350.1"/>
    <property type="molecule type" value="Genomic_DNA"/>
</dbReference>